<reference evidence="5" key="1">
    <citation type="submission" date="2015-10" db="EMBL/GenBank/DDBJ databases">
        <authorList>
            <person name="Martinez-Garcia P.J."/>
            <person name="Crepeau M.W."/>
            <person name="Puiu D."/>
            <person name="Gonzalez-Ibeas D."/>
            <person name="Whalen J."/>
            <person name="Stevens K."/>
            <person name="Paul R."/>
            <person name="Butterfield T."/>
            <person name="Britton M."/>
            <person name="Reagan R."/>
            <person name="Chakraborty S."/>
            <person name="Walawage S.L."/>
            <person name="Vasquez-Gross H.A."/>
            <person name="Cardeno C."/>
            <person name="Famula R."/>
            <person name="Pratt K."/>
            <person name="Kuruganti S."/>
            <person name="Aradhya M.K."/>
            <person name="Leslie C.A."/>
            <person name="Dandekar A.M."/>
            <person name="Salzberg S.L."/>
            <person name="Wegrzyn J.L."/>
            <person name="Langley C.H."/>
            <person name="Neale D.B."/>
        </authorList>
    </citation>
    <scope>NUCLEOTIDE SEQUENCE</scope>
    <source>
        <tissue evidence="5">Leaves</tissue>
    </source>
</reference>
<dbReference type="GO" id="GO:0005737">
    <property type="term" value="C:cytoplasm"/>
    <property type="evidence" value="ECO:0007669"/>
    <property type="project" value="UniProtKB-ARBA"/>
</dbReference>
<evidence type="ECO:0000256" key="3">
    <source>
        <dbReference type="PROSITE-ProRule" id="PRU00708"/>
    </source>
</evidence>
<dbReference type="InterPro" id="IPR046848">
    <property type="entry name" value="E_motif"/>
</dbReference>
<reference evidence="5" key="2">
    <citation type="submission" date="2020-03" db="EMBL/GenBank/DDBJ databases">
        <title>Walnut 2.0.</title>
        <authorList>
            <person name="Marrano A."/>
            <person name="Britton M."/>
            <person name="Zimin A.V."/>
            <person name="Zaini P.A."/>
            <person name="Workman R."/>
            <person name="Puiu D."/>
            <person name="Bianco L."/>
            <person name="Allen B.J."/>
            <person name="Troggio M."/>
            <person name="Leslie C.A."/>
            <person name="Timp W."/>
            <person name="Dendekar A."/>
            <person name="Salzberg S.L."/>
            <person name="Neale D.B."/>
        </authorList>
    </citation>
    <scope>NUCLEOTIDE SEQUENCE</scope>
    <source>
        <tissue evidence="5">Leaves</tissue>
    </source>
</reference>
<evidence type="ECO:0000313" key="6">
    <source>
        <dbReference type="Proteomes" id="UP000619265"/>
    </source>
</evidence>
<keyword evidence="1" id="KW-0677">Repeat</keyword>
<dbReference type="PANTHER" id="PTHR47926">
    <property type="entry name" value="PENTATRICOPEPTIDE REPEAT-CONTAINING PROTEIN"/>
    <property type="match status" value="1"/>
</dbReference>
<sequence length="639" mass="72225">FFGFSTLHLRAHILRFMLLCLNSSQPWNSALPTLILLPKCKTVNDVKQIHARLLTTGFIENTHLTTKIILNLISSPQAPVVEFARYVFFTRHAFRILREHGDPFLWNAVIKSYSHGFEPRQALVLFSLMLENGVCVDKFTFSLVLKACSRLSLVKEGMQVHGLLKKMGIGLSLYLQNCVIGWYLRCGFVGYAKQLFDRLPKPDSVSYNSMINGYVKCGMIQSARDLFDCMPVEEKNLISWNSITSGYAQSKDGLNIAWDLFEKMPARDLVSWNTMIDGCVKHGKMEDAHRLFNRMPQRDMISWANMIDGYAKVGNVDVARSLFDGMPERDVVAFNAMMAGYVQNGYCLEAIKIFHDMKSRSAMLPDDATLLIVISAIAQLGHIERGVSIHRYLEANGFSLNGNVGVALIDMYSKCGCIGSAISVFEDVEEKSIDHWNAMIGGFAIHGLGELAFDLLMEMKKLCVKPDDITFIGVLNACGHAGLVKEGLMCFELMRRFHKVKPKLQHYGCMVDIFCRAGRIEEARTLIEEMPIEPNDVIWRTFLSACQNEEELDIGEPIANHLIRLDSCNPSSYVLLSNMYAGRGMWKDVSRVRMMLKERNLKKIPGCSSIELDGTVHEFFVQDKSHPRVTEIYTMLNSL</sequence>
<dbReference type="NCBIfam" id="TIGR00756">
    <property type="entry name" value="PPR"/>
    <property type="match status" value="8"/>
</dbReference>
<dbReference type="InterPro" id="IPR002885">
    <property type="entry name" value="PPR_rpt"/>
</dbReference>
<name>A0A833UA17_JUGRE</name>
<dbReference type="Pfam" id="PF20430">
    <property type="entry name" value="Eplus_motif"/>
    <property type="match status" value="1"/>
</dbReference>
<dbReference type="PROSITE" id="PS51375">
    <property type="entry name" value="PPR"/>
    <property type="match status" value="6"/>
</dbReference>
<dbReference type="AlphaFoldDB" id="A0A833UA17"/>
<evidence type="ECO:0000313" key="5">
    <source>
        <dbReference type="EMBL" id="KAF5453378.1"/>
    </source>
</evidence>
<dbReference type="Gramene" id="Jr12_21450_p1">
    <property type="protein sequence ID" value="cds.Jr12_21450_p1"/>
    <property type="gene ID" value="Jr12_21450"/>
</dbReference>
<proteinExistence type="inferred from homology"/>
<evidence type="ECO:0000256" key="2">
    <source>
        <dbReference type="ARBA" id="ARBA00061659"/>
    </source>
</evidence>
<keyword evidence="4" id="KW-0732">Signal</keyword>
<dbReference type="PANTHER" id="PTHR47926:SF456">
    <property type="entry name" value="PENTATRICOPEPTIDE REPEAT-CONTAINING PROTEIN ELI1, CHLOROPLASTIC"/>
    <property type="match status" value="1"/>
</dbReference>
<gene>
    <name evidence="5" type="ORF">F2P56_028283</name>
</gene>
<comment type="caution">
    <text evidence="5">The sequence shown here is derived from an EMBL/GenBank/DDBJ whole genome shotgun (WGS) entry which is preliminary data.</text>
</comment>
<dbReference type="Pfam" id="PF01535">
    <property type="entry name" value="PPR"/>
    <property type="match status" value="5"/>
</dbReference>
<dbReference type="GO" id="GO:0003723">
    <property type="term" value="F:RNA binding"/>
    <property type="evidence" value="ECO:0007669"/>
    <property type="project" value="InterPro"/>
</dbReference>
<dbReference type="Pfam" id="PF13041">
    <property type="entry name" value="PPR_2"/>
    <property type="match status" value="2"/>
</dbReference>
<dbReference type="Pfam" id="PF12854">
    <property type="entry name" value="PPR_1"/>
    <property type="match status" value="1"/>
</dbReference>
<feature type="repeat" description="PPR" evidence="3">
    <location>
        <begin position="432"/>
        <end position="466"/>
    </location>
</feature>
<accession>A0A833UA17</accession>
<dbReference type="GO" id="GO:0016556">
    <property type="term" value="P:mRNA modification"/>
    <property type="evidence" value="ECO:0007669"/>
    <property type="project" value="UniProtKB-ARBA"/>
</dbReference>
<evidence type="ECO:0008006" key="7">
    <source>
        <dbReference type="Google" id="ProtNLM"/>
    </source>
</evidence>
<dbReference type="Proteomes" id="UP000619265">
    <property type="component" value="Unassembled WGS sequence"/>
</dbReference>
<dbReference type="InterPro" id="IPR046960">
    <property type="entry name" value="PPR_At4g14850-like_plant"/>
</dbReference>
<dbReference type="FunFam" id="1.25.40.10:FF:000277">
    <property type="entry name" value="Pentatricopeptide repeat-containing protein, mitochondrial"/>
    <property type="match status" value="1"/>
</dbReference>
<feature type="chain" id="PRO_5032321334" description="Chlororespiratory reduction 4" evidence="4">
    <location>
        <begin position="30"/>
        <end position="639"/>
    </location>
</feature>
<dbReference type="InterPro" id="IPR046849">
    <property type="entry name" value="E2_motif"/>
</dbReference>
<feature type="non-terminal residue" evidence="5">
    <location>
        <position position="1"/>
    </location>
</feature>
<protein>
    <recommendedName>
        <fullName evidence="7">Chlororespiratory reduction 4</fullName>
    </recommendedName>
</protein>
<evidence type="ECO:0000256" key="4">
    <source>
        <dbReference type="SAM" id="SignalP"/>
    </source>
</evidence>
<feature type="repeat" description="PPR" evidence="3">
    <location>
        <begin position="102"/>
        <end position="136"/>
    </location>
</feature>
<feature type="repeat" description="PPR" evidence="3">
    <location>
        <begin position="137"/>
        <end position="171"/>
    </location>
</feature>
<dbReference type="Gene3D" id="1.25.40.10">
    <property type="entry name" value="Tetratricopeptide repeat domain"/>
    <property type="match status" value="4"/>
</dbReference>
<evidence type="ECO:0000256" key="1">
    <source>
        <dbReference type="ARBA" id="ARBA00022737"/>
    </source>
</evidence>
<dbReference type="InterPro" id="IPR011990">
    <property type="entry name" value="TPR-like_helical_dom_sf"/>
</dbReference>
<dbReference type="EMBL" id="LIHL02000012">
    <property type="protein sequence ID" value="KAF5453378.1"/>
    <property type="molecule type" value="Genomic_DNA"/>
</dbReference>
<feature type="repeat" description="PPR" evidence="3">
    <location>
        <begin position="203"/>
        <end position="237"/>
    </location>
</feature>
<comment type="similarity">
    <text evidence="2">Belongs to the PPR family. PCMP-E subfamily.</text>
</comment>
<organism evidence="5 6">
    <name type="scientific">Juglans regia</name>
    <name type="common">English walnut</name>
    <dbReference type="NCBI Taxonomy" id="51240"/>
    <lineage>
        <taxon>Eukaryota</taxon>
        <taxon>Viridiplantae</taxon>
        <taxon>Streptophyta</taxon>
        <taxon>Embryophyta</taxon>
        <taxon>Tracheophyta</taxon>
        <taxon>Spermatophyta</taxon>
        <taxon>Magnoliopsida</taxon>
        <taxon>eudicotyledons</taxon>
        <taxon>Gunneridae</taxon>
        <taxon>Pentapetalae</taxon>
        <taxon>rosids</taxon>
        <taxon>fabids</taxon>
        <taxon>Fagales</taxon>
        <taxon>Juglandaceae</taxon>
        <taxon>Juglans</taxon>
    </lineage>
</organism>
<feature type="repeat" description="PPR" evidence="3">
    <location>
        <begin position="268"/>
        <end position="302"/>
    </location>
</feature>
<feature type="repeat" description="PPR" evidence="3">
    <location>
        <begin position="330"/>
        <end position="364"/>
    </location>
</feature>
<feature type="signal peptide" evidence="4">
    <location>
        <begin position="1"/>
        <end position="29"/>
    </location>
</feature>
<dbReference type="Pfam" id="PF20431">
    <property type="entry name" value="E_motif"/>
    <property type="match status" value="1"/>
</dbReference>